<comment type="caution">
    <text evidence="2">The sequence shown here is derived from an EMBL/GenBank/DDBJ whole genome shotgun (WGS) entry which is preliminary data.</text>
</comment>
<keyword evidence="3" id="KW-1185">Reference proteome</keyword>
<dbReference type="Proteomes" id="UP000031552">
    <property type="component" value="Unassembled WGS sequence"/>
</dbReference>
<proteinExistence type="predicted"/>
<evidence type="ECO:0000313" key="2">
    <source>
        <dbReference type="EMBL" id="CDR33021.1"/>
    </source>
</evidence>
<sequence length="59" mass="6788">MKPKSIKELKQTIAKLEFQNDQLLAELNYLNRLLRSIGFPEGLNSVKKTAEELLSQDKN</sequence>
<gene>
    <name evidence="2" type="ORF">CSEC_0182</name>
</gene>
<dbReference type="EMBL" id="CCEJ010000001">
    <property type="protein sequence ID" value="CDR33021.1"/>
    <property type="molecule type" value="Genomic_DNA"/>
</dbReference>
<evidence type="ECO:0000313" key="3">
    <source>
        <dbReference type="Proteomes" id="UP000031552"/>
    </source>
</evidence>
<dbReference type="eggNOG" id="ENOG502ZMJG">
    <property type="taxonomic scope" value="Bacteria"/>
</dbReference>
<dbReference type="STRING" id="1437425.CSEC_0182"/>
<name>A0A090CY01_9BACT</name>
<reference evidence="2" key="1">
    <citation type="submission" date="2013-12" db="EMBL/GenBank/DDBJ databases">
        <authorList>
            <person name="Linke B."/>
        </authorList>
    </citation>
    <scope>NUCLEOTIDE SEQUENCE [LARGE SCALE GENOMIC DNA]</scope>
    <source>
        <strain evidence="2">CRIB-18</strain>
    </source>
</reference>
<reference evidence="2" key="2">
    <citation type="submission" date="2014-09" db="EMBL/GenBank/DDBJ databases">
        <title>Criblamydia sequanensis harbors a mega-plasmid encoding arsenite resistance.</title>
        <authorList>
            <person name="Bertelli C."/>
            <person name="Goesmann A."/>
            <person name="Greub G."/>
        </authorList>
    </citation>
    <scope>NUCLEOTIDE SEQUENCE [LARGE SCALE GENOMIC DNA]</scope>
    <source>
        <strain evidence="2">CRIB-18</strain>
    </source>
</reference>
<keyword evidence="1" id="KW-0175">Coiled coil</keyword>
<feature type="coiled-coil region" evidence="1">
    <location>
        <begin position="6"/>
        <end position="33"/>
    </location>
</feature>
<organism evidence="2 3">
    <name type="scientific">Candidatus Criblamydia sequanensis CRIB-18</name>
    <dbReference type="NCBI Taxonomy" id="1437425"/>
    <lineage>
        <taxon>Bacteria</taxon>
        <taxon>Pseudomonadati</taxon>
        <taxon>Chlamydiota</taxon>
        <taxon>Chlamydiia</taxon>
        <taxon>Parachlamydiales</taxon>
        <taxon>Candidatus Criblamydiaceae</taxon>
        <taxon>Candidatus Criblamydia</taxon>
    </lineage>
</organism>
<dbReference type="AlphaFoldDB" id="A0A090CY01"/>
<protein>
    <submittedName>
        <fullName evidence="2">Uncharacterized protein</fullName>
    </submittedName>
</protein>
<dbReference type="RefSeq" id="WP_041016522.1">
    <property type="nucleotide sequence ID" value="NZ_CCEJ010000001.1"/>
</dbReference>
<accession>A0A090CY01</accession>
<evidence type="ECO:0000256" key="1">
    <source>
        <dbReference type="SAM" id="Coils"/>
    </source>
</evidence>